<dbReference type="Proteomes" id="UP000309550">
    <property type="component" value="Unassembled WGS sequence"/>
</dbReference>
<dbReference type="OrthoDB" id="7165680at2"/>
<proteinExistence type="predicted"/>
<keyword evidence="1" id="KW-0131">Cell cycle</keyword>
<dbReference type="RefSeq" id="WP_138661197.1">
    <property type="nucleotide sequence ID" value="NZ_VANS01000001.1"/>
</dbReference>
<comment type="caution">
    <text evidence="1">The sequence shown here is derived from an EMBL/GenBank/DDBJ whole genome shotgun (WGS) entry which is preliminary data.</text>
</comment>
<reference evidence="1 2" key="1">
    <citation type="submission" date="2019-05" db="EMBL/GenBank/DDBJ databases">
        <title>Sulfitobacter sabulilitoris sp. nov., isolated from a marine sand.</title>
        <authorList>
            <person name="Yoon J.-H."/>
        </authorList>
    </citation>
    <scope>NUCLEOTIDE SEQUENCE [LARGE SCALE GENOMIC DNA]</scope>
    <source>
        <strain evidence="1 2">HSMS-29</strain>
    </source>
</reference>
<evidence type="ECO:0000313" key="1">
    <source>
        <dbReference type="EMBL" id="TMM55027.1"/>
    </source>
</evidence>
<name>A0A5S3PKZ6_9RHOB</name>
<sequence>MRTILFILTTLSVIGLAFWAYRENYATQKALSDTQELRRTIRASHARLAVLRAEWAYLNRPDRLRDLAELNFDRLGLLPLHPDQFGRVDEVAYPPDPLLPITNPVDVSNMTAATGDQP</sequence>
<evidence type="ECO:0000313" key="2">
    <source>
        <dbReference type="Proteomes" id="UP000309550"/>
    </source>
</evidence>
<dbReference type="GO" id="GO:0051301">
    <property type="term" value="P:cell division"/>
    <property type="evidence" value="ECO:0007669"/>
    <property type="project" value="UniProtKB-KW"/>
</dbReference>
<protein>
    <submittedName>
        <fullName evidence="1">Cell division protein FtsL</fullName>
    </submittedName>
</protein>
<gene>
    <name evidence="1" type="ORF">FDT80_05495</name>
</gene>
<keyword evidence="1" id="KW-0132">Cell division</keyword>
<accession>A0A5S3PKZ6</accession>
<dbReference type="AlphaFoldDB" id="A0A5S3PKZ6"/>
<keyword evidence="2" id="KW-1185">Reference proteome</keyword>
<dbReference type="EMBL" id="VANS01000001">
    <property type="protein sequence ID" value="TMM55027.1"/>
    <property type="molecule type" value="Genomic_DNA"/>
</dbReference>
<organism evidence="1 2">
    <name type="scientific">Sulfitobacter sabulilitoris</name>
    <dbReference type="NCBI Taxonomy" id="2562655"/>
    <lineage>
        <taxon>Bacteria</taxon>
        <taxon>Pseudomonadati</taxon>
        <taxon>Pseudomonadota</taxon>
        <taxon>Alphaproteobacteria</taxon>
        <taxon>Rhodobacterales</taxon>
        <taxon>Roseobacteraceae</taxon>
        <taxon>Sulfitobacter</taxon>
    </lineage>
</organism>